<organism evidence="1 2">
    <name type="scientific">Mucilaginibacter gracilis</name>
    <dbReference type="NCBI Taxonomy" id="423350"/>
    <lineage>
        <taxon>Bacteria</taxon>
        <taxon>Pseudomonadati</taxon>
        <taxon>Bacteroidota</taxon>
        <taxon>Sphingobacteriia</taxon>
        <taxon>Sphingobacteriales</taxon>
        <taxon>Sphingobacteriaceae</taxon>
        <taxon>Mucilaginibacter</taxon>
    </lineage>
</organism>
<dbReference type="Proteomes" id="UP000268007">
    <property type="component" value="Unassembled WGS sequence"/>
</dbReference>
<dbReference type="AlphaFoldDB" id="A0A495J386"/>
<comment type="caution">
    <text evidence="1">The sequence shown here is derived from an EMBL/GenBank/DDBJ whole genome shotgun (WGS) entry which is preliminary data.</text>
</comment>
<name>A0A495J386_9SPHI</name>
<proteinExistence type="predicted"/>
<gene>
    <name evidence="1" type="ORF">BDD43_3343</name>
</gene>
<dbReference type="EMBL" id="RBKU01000001">
    <property type="protein sequence ID" value="RKR83141.1"/>
    <property type="molecule type" value="Genomic_DNA"/>
</dbReference>
<evidence type="ECO:0000313" key="1">
    <source>
        <dbReference type="EMBL" id="RKR83141.1"/>
    </source>
</evidence>
<reference evidence="1 2" key="1">
    <citation type="submission" date="2018-10" db="EMBL/GenBank/DDBJ databases">
        <title>Genomic Encyclopedia of Archaeal and Bacterial Type Strains, Phase II (KMG-II): from individual species to whole genera.</title>
        <authorList>
            <person name="Goeker M."/>
        </authorList>
    </citation>
    <scope>NUCLEOTIDE SEQUENCE [LARGE SCALE GENOMIC DNA]</scope>
    <source>
        <strain evidence="1 2">DSM 18602</strain>
    </source>
</reference>
<evidence type="ECO:0000313" key="2">
    <source>
        <dbReference type="Proteomes" id="UP000268007"/>
    </source>
</evidence>
<sequence>MSELTSSPMHKIDTFKGLCNSINLKRLFFIAGFIVSSSNITIAQTYQPQTGVITDTTANKTKVTRTINQNFDNIYLQNARVASFGNEYGNPVPTSLVADLTGNFVLFSTPKSRFAFIFNPRVKLRLLNTPGAPVKSPSYMPGGTLYYRLNRNYYQPSFISVAYSHHSNGIRGPTLNPNGTFNTDSGKFTTNFYTLAYTHGKRVDHKNTISNRYESLGLELHAALIGLGYARALKDKYGFVRVNGSWMYNLSKAQPDAIKPDTRTFNNWMRLQIDFMYIMDTYNNYSFTDYKKRLNIGATYYYQFPFMQNVALMFGGGYRGQDDYNMSFQNSYTYITVGVAAGVSFGFHHQ</sequence>
<keyword evidence="2" id="KW-1185">Reference proteome</keyword>
<evidence type="ECO:0008006" key="3">
    <source>
        <dbReference type="Google" id="ProtNLM"/>
    </source>
</evidence>
<protein>
    <recommendedName>
        <fullName evidence="3">Phosphatidylcholine 1-acylhydrolase</fullName>
    </recommendedName>
</protein>
<accession>A0A495J386</accession>